<dbReference type="RefSeq" id="WP_029095748.1">
    <property type="nucleotide sequence ID" value="NZ_PDDX01000001.1"/>
</dbReference>
<dbReference type="EMBL" id="PDDX01000001">
    <property type="protein sequence ID" value="PHI31153.1"/>
    <property type="molecule type" value="Genomic_DNA"/>
</dbReference>
<dbReference type="STRING" id="1111728.GCA_000427805_03718"/>
<evidence type="ECO:0000313" key="3">
    <source>
        <dbReference type="Proteomes" id="UP000224974"/>
    </source>
</evidence>
<comment type="caution">
    <text evidence="2">The sequence shown here is derived from an EMBL/GenBank/DDBJ whole genome shotgun (WGS) entry which is preliminary data.</text>
</comment>
<accession>A0A2C6DR26</accession>
<protein>
    <recommendedName>
        <fullName evidence="1">Baseplate protein J-like barrel domain-containing protein</fullName>
    </recommendedName>
</protein>
<reference evidence="3" key="1">
    <citation type="submission" date="2017-09" db="EMBL/GenBank/DDBJ databases">
        <title>FDA dAtabase for Regulatory Grade micrObial Sequences (FDA-ARGOS): Supporting development and validation of Infectious Disease Dx tests.</title>
        <authorList>
            <person name="Minogue T."/>
            <person name="Wolcott M."/>
            <person name="Wasieloski L."/>
            <person name="Aguilar W."/>
            <person name="Moore D."/>
            <person name="Tallon L."/>
            <person name="Sadzewicz L."/>
            <person name="Ott S."/>
            <person name="Zhao X."/>
            <person name="Nagaraj S."/>
            <person name="Vavikolanu K."/>
            <person name="Aluvathingal J."/>
            <person name="Nadendla S."/>
            <person name="Sichtig H."/>
        </authorList>
    </citation>
    <scope>NUCLEOTIDE SEQUENCE [LARGE SCALE GENOMIC DNA]</scope>
    <source>
        <strain evidence="3">FDAARGOS_387</strain>
    </source>
</reference>
<organism evidence="2 3">
    <name type="scientific">Budvicia aquatica</name>
    <dbReference type="NCBI Taxonomy" id="82979"/>
    <lineage>
        <taxon>Bacteria</taxon>
        <taxon>Pseudomonadati</taxon>
        <taxon>Pseudomonadota</taxon>
        <taxon>Gammaproteobacteria</taxon>
        <taxon>Enterobacterales</taxon>
        <taxon>Budviciaceae</taxon>
        <taxon>Budvicia</taxon>
    </lineage>
</organism>
<feature type="domain" description="Baseplate protein J-like barrel" evidence="1">
    <location>
        <begin position="101"/>
        <end position="179"/>
    </location>
</feature>
<dbReference type="Proteomes" id="UP000224974">
    <property type="component" value="Unassembled WGS sequence"/>
</dbReference>
<evidence type="ECO:0000313" key="2">
    <source>
        <dbReference type="EMBL" id="PHI31153.1"/>
    </source>
</evidence>
<dbReference type="AlphaFoldDB" id="A0A2C6DR26"/>
<gene>
    <name evidence="2" type="ORF">CRN84_18315</name>
</gene>
<keyword evidence="3" id="KW-1185">Reference proteome</keyword>
<dbReference type="InterPro" id="IPR006949">
    <property type="entry name" value="Barrel_Baseplate_J-like"/>
</dbReference>
<dbReference type="Pfam" id="PF04865">
    <property type="entry name" value="Baseplate_J"/>
    <property type="match status" value="1"/>
</dbReference>
<dbReference type="OrthoDB" id="7238113at2"/>
<sequence>MSTLPVVVTQSGAQPTPPKKLLEKLIALVSAEVPGYTANLPPSLITDLASTATMAIALIDSAMVDLINSVSPYGANVPLLYQLGGIYGVTRGVGANTSVSVVFTGSPGFVITRGLTLSDGNHQYVVQHNAIIPSSGQSTSVFCLASSPGAWAVPAGTVTQIITSIPSIVTLSVSNIVEGSPGLDAQSDYEYRAQVWRAGMMAVQGTPDNLKTALYRVPGVHPNQVSYRQVSLGKWAVICGGGDPYEVAQAIHESIPDISVLTVDVNNPSGYVPPYERVTIEDHPDIYDISYIIPTSQSVRIILTWNTIGFNPIDPATVEVLADPAIVDYINGIYVGKPISIYQIQTVFQKAVSSVINPNQISLIDVKVSIDNVLREPDPNTGLISGDGYKFFTTDISGVMVQHFEQVGG</sequence>
<name>A0A2C6DR26_9GAMM</name>
<evidence type="ECO:0000259" key="1">
    <source>
        <dbReference type="Pfam" id="PF04865"/>
    </source>
</evidence>
<proteinExistence type="predicted"/>